<evidence type="ECO:0000256" key="1">
    <source>
        <dbReference type="ARBA" id="ARBA00023125"/>
    </source>
</evidence>
<evidence type="ECO:0000313" key="3">
    <source>
        <dbReference type="EnsemblMetazoa" id="AFAF013763-PA"/>
    </source>
</evidence>
<dbReference type="AlphaFoldDB" id="A0A182QNJ7"/>
<dbReference type="VEuPathDB" id="VectorBase:AFAF013763"/>
<proteinExistence type="predicted"/>
<dbReference type="GO" id="GO:0003677">
    <property type="term" value="F:DNA binding"/>
    <property type="evidence" value="ECO:0007669"/>
    <property type="project" value="UniProtKB-KW"/>
</dbReference>
<dbReference type="STRING" id="69004.A0A182QNJ7"/>
<reference evidence="3" key="2">
    <citation type="submission" date="2020-05" db="UniProtKB">
        <authorList>
            <consortium name="EnsemblMetazoa"/>
        </authorList>
    </citation>
    <scope>IDENTIFICATION</scope>
    <source>
        <strain evidence="3">FAR1</strain>
    </source>
</reference>
<dbReference type="EMBL" id="AXCN02000286">
    <property type="status" value="NOT_ANNOTATED_CDS"/>
    <property type="molecule type" value="Genomic_DNA"/>
</dbReference>
<evidence type="ECO:0000313" key="4">
    <source>
        <dbReference type="Proteomes" id="UP000075886"/>
    </source>
</evidence>
<keyword evidence="1" id="KW-0238">DNA-binding</keyword>
<reference evidence="4" key="1">
    <citation type="submission" date="2014-01" db="EMBL/GenBank/DDBJ databases">
        <title>The Genome Sequence of Anopheles farauti FAR1 (V2).</title>
        <authorList>
            <consortium name="The Broad Institute Genomics Platform"/>
            <person name="Neafsey D.E."/>
            <person name="Besansky N."/>
            <person name="Howell P."/>
            <person name="Walton C."/>
            <person name="Young S.K."/>
            <person name="Zeng Q."/>
            <person name="Gargeya S."/>
            <person name="Fitzgerald M."/>
            <person name="Haas B."/>
            <person name="Abouelleil A."/>
            <person name="Allen A.W."/>
            <person name="Alvarado L."/>
            <person name="Arachchi H.M."/>
            <person name="Berlin A.M."/>
            <person name="Chapman S.B."/>
            <person name="Gainer-Dewar J."/>
            <person name="Goldberg J."/>
            <person name="Griggs A."/>
            <person name="Gujja S."/>
            <person name="Hansen M."/>
            <person name="Howarth C."/>
            <person name="Imamovic A."/>
            <person name="Ireland A."/>
            <person name="Larimer J."/>
            <person name="McCowan C."/>
            <person name="Murphy C."/>
            <person name="Pearson M."/>
            <person name="Poon T.W."/>
            <person name="Priest M."/>
            <person name="Roberts A."/>
            <person name="Saif S."/>
            <person name="Shea T."/>
            <person name="Sisk P."/>
            <person name="Sykes S."/>
            <person name="Wortman J."/>
            <person name="Nusbaum C."/>
            <person name="Birren B."/>
        </authorList>
    </citation>
    <scope>NUCLEOTIDE SEQUENCE [LARGE SCALE GENOMIC DNA]</scope>
    <source>
        <strain evidence="4">FAR1</strain>
    </source>
</reference>
<protein>
    <recommendedName>
        <fullName evidence="2">NPAS4 bHLH domain-containing protein</fullName>
    </recommendedName>
</protein>
<dbReference type="Proteomes" id="UP000075886">
    <property type="component" value="Unassembled WGS sequence"/>
</dbReference>
<organism evidence="3 4">
    <name type="scientific">Anopheles farauti</name>
    <dbReference type="NCBI Taxonomy" id="69004"/>
    <lineage>
        <taxon>Eukaryota</taxon>
        <taxon>Metazoa</taxon>
        <taxon>Ecdysozoa</taxon>
        <taxon>Arthropoda</taxon>
        <taxon>Hexapoda</taxon>
        <taxon>Insecta</taxon>
        <taxon>Pterygota</taxon>
        <taxon>Neoptera</taxon>
        <taxon>Endopterygota</taxon>
        <taxon>Diptera</taxon>
        <taxon>Nematocera</taxon>
        <taxon>Culicoidea</taxon>
        <taxon>Culicidae</taxon>
        <taxon>Anophelinae</taxon>
        <taxon>Anopheles</taxon>
    </lineage>
</organism>
<feature type="domain" description="NPAS4 bHLH" evidence="2">
    <location>
        <begin position="89"/>
        <end position="135"/>
    </location>
</feature>
<evidence type="ECO:0000259" key="2">
    <source>
        <dbReference type="Pfam" id="PF23183"/>
    </source>
</evidence>
<name>A0A182QNJ7_9DIPT</name>
<dbReference type="Pfam" id="PF23183">
    <property type="entry name" value="bHLH_NPAS4"/>
    <property type="match status" value="1"/>
</dbReference>
<accession>A0A182QNJ7</accession>
<dbReference type="EnsemblMetazoa" id="AFAF013763-RA">
    <property type="protein sequence ID" value="AFAF013763-PA"/>
    <property type="gene ID" value="AFAF013763"/>
</dbReference>
<dbReference type="InterPro" id="IPR056192">
    <property type="entry name" value="bHLH_NPAS4"/>
</dbReference>
<sequence>MKGGAVSMDAVRCNACNAGTPPIGTLPGRWTCLSQRGNVPTLVIGSAPASTPDPGMHNRAQAKEAMEMIAVPTTSRAQEMVTMRFDANKSTKGASKLRRDLINSEIANLRDLLPLPQSTRQRLSQLQLMALVCVFRLRDGSGATVSIIHSPPKPLKAIPAGFAGGRRIILSVGLLDSDSPTGGICNQAEAKR</sequence>
<dbReference type="CDD" id="cd19697">
    <property type="entry name" value="bHLH-PAS_NPAS4_PASD10"/>
    <property type="match status" value="1"/>
</dbReference>
<keyword evidence="4" id="KW-1185">Reference proteome</keyword>